<keyword evidence="3" id="KW-0449">Lipoprotein</keyword>
<reference evidence="5" key="1">
    <citation type="submission" date="2009-01" db="EMBL/GenBank/DDBJ databases">
        <authorList>
            <person name="Carlson J."/>
            <person name="Booth B."/>
            <person name="Frise E."/>
            <person name="Park S."/>
            <person name="Wan K."/>
            <person name="Yu C."/>
            <person name="Celniker S."/>
        </authorList>
    </citation>
    <scope>NUCLEOTIDE SEQUENCE</scope>
    <source>
        <strain evidence="5">Berkeley</strain>
    </source>
</reference>
<dbReference type="PANTHER" id="PTHR35269">
    <property type="entry name" value="SMALL VCP/P97-INTERACTING PROTEIN"/>
    <property type="match status" value="1"/>
</dbReference>
<proteinExistence type="evidence at transcript level"/>
<evidence type="ECO:0000256" key="4">
    <source>
        <dbReference type="SAM" id="MobiDB-lite"/>
    </source>
</evidence>
<dbReference type="Pfam" id="PF15811">
    <property type="entry name" value="SVIP"/>
    <property type="match status" value="1"/>
</dbReference>
<dbReference type="PANTHER" id="PTHR35269:SF1">
    <property type="entry name" value="SMALL VCP_P97-INTERACTING PROTEIN"/>
    <property type="match status" value="1"/>
</dbReference>
<evidence type="ECO:0000313" key="5">
    <source>
        <dbReference type="EMBL" id="ACM16719.1"/>
    </source>
</evidence>
<keyword evidence="2" id="KW-0564">Palmitate</keyword>
<dbReference type="Bgee" id="FBgn0052039">
    <property type="expression patterns" value="Expressed in saliva-secreting gland and 145 other cell types or tissues"/>
</dbReference>
<name>B9EQT3_DROME</name>
<feature type="compositionally biased region" description="Basic and acidic residues" evidence="4">
    <location>
        <begin position="53"/>
        <end position="100"/>
    </location>
</feature>
<feature type="region of interest" description="Disordered" evidence="4">
    <location>
        <begin position="46"/>
        <end position="114"/>
    </location>
</feature>
<keyword evidence="1" id="KW-0519">Myristate</keyword>
<dbReference type="AlphaFoldDB" id="B9EQT3"/>
<protein>
    <submittedName>
        <fullName evidence="5">GH02734p</fullName>
    </submittedName>
</protein>
<accession>B9EQT3</accession>
<gene>
    <name evidence="5" type="primary">CG32039-RA</name>
</gene>
<evidence type="ECO:0000256" key="3">
    <source>
        <dbReference type="ARBA" id="ARBA00023288"/>
    </source>
</evidence>
<dbReference type="HOGENOM" id="CLU_174267_0_0_1"/>
<evidence type="ECO:0000256" key="1">
    <source>
        <dbReference type="ARBA" id="ARBA00022707"/>
    </source>
</evidence>
<dbReference type="InterPro" id="IPR031632">
    <property type="entry name" value="SVIP"/>
</dbReference>
<dbReference type="EMBL" id="BT058008">
    <property type="protein sequence ID" value="ACM16719.1"/>
    <property type="molecule type" value="mRNA"/>
</dbReference>
<dbReference type="InterPro" id="IPR055366">
    <property type="entry name" value="SVIP_metazoa"/>
</dbReference>
<dbReference type="VEuPathDB" id="VectorBase:FBgn0052039"/>
<dbReference type="ExpressionAtlas" id="B9EQT3">
    <property type="expression patterns" value="baseline and differential"/>
</dbReference>
<dbReference type="OrthoDB" id="10066206at2759"/>
<sequence length="114" mass="13461">ENQAKFQKEALFFEKKNYKQTHIITYSIQFNTMGACLSCCGQSAEETNLMPSPEERRQQQLDAAEKRRQENEHRGIKNPDSVRRQQQRAEEMQRREEEAARQGQGQSNLRWQTS</sequence>
<feature type="non-terminal residue" evidence="5">
    <location>
        <position position="1"/>
    </location>
</feature>
<organism evidence="5">
    <name type="scientific">Drosophila melanogaster</name>
    <name type="common">Fruit fly</name>
    <dbReference type="NCBI Taxonomy" id="7227"/>
    <lineage>
        <taxon>Eukaryota</taxon>
        <taxon>Metazoa</taxon>
        <taxon>Ecdysozoa</taxon>
        <taxon>Arthropoda</taxon>
        <taxon>Hexapoda</taxon>
        <taxon>Insecta</taxon>
        <taxon>Pterygota</taxon>
        <taxon>Neoptera</taxon>
        <taxon>Endopterygota</taxon>
        <taxon>Diptera</taxon>
        <taxon>Brachycera</taxon>
        <taxon>Muscomorpha</taxon>
        <taxon>Ephydroidea</taxon>
        <taxon>Drosophilidae</taxon>
        <taxon>Drosophila</taxon>
        <taxon>Sophophora</taxon>
    </lineage>
</organism>
<evidence type="ECO:0000256" key="2">
    <source>
        <dbReference type="ARBA" id="ARBA00023139"/>
    </source>
</evidence>